<dbReference type="GO" id="GO:0004519">
    <property type="term" value="F:endonuclease activity"/>
    <property type="evidence" value="ECO:0007669"/>
    <property type="project" value="UniProtKB-KW"/>
</dbReference>
<sequence>MCLITGGKIVSTDEPFKPWEWYPHIWKTEASFWSYLRGGLRRGLWEKSPIKLDFKNKNVSKPPSGYTGRAKTGSYCALTGEWVGKSASEVDHKHGNVSLLSEEDILEFIKHLVPPPDSLQLVKKEAHKIKSYAERQGITFEEAKATKEVIEMEKQGIVNEVLEGLGIKPESNATKRRKQLVEAFMKETYNGE</sequence>
<evidence type="ECO:0000313" key="2">
    <source>
        <dbReference type="Proteomes" id="UP000479357"/>
    </source>
</evidence>
<name>A0A6C0R0R0_9CAUD</name>
<proteinExistence type="predicted"/>
<organism evidence="1 2">
    <name type="scientific">Alteromonas phage vB_AmeM_PT11-V22</name>
    <dbReference type="NCBI Taxonomy" id="2704031"/>
    <lineage>
        <taxon>Viruses</taxon>
        <taxon>Duplodnaviria</taxon>
        <taxon>Heunggongvirae</taxon>
        <taxon>Uroviricota</taxon>
        <taxon>Caudoviricetes</taxon>
        <taxon>Myoalterovirus</taxon>
        <taxon>Myoalterovirus PT11V22</taxon>
    </lineage>
</organism>
<reference evidence="1 2" key="1">
    <citation type="submission" date="2019-12" db="EMBL/GenBank/DDBJ databases">
        <title>Alteromonas phage V22 represents a new genus of marine bacteriophages that requires a novel tail fiber chaperone for host recognition.</title>
        <authorList>
            <person name="Gonzalez-Serrano R."/>
            <person name="Dunne M."/>
            <person name="Rosselli R."/>
            <person name="Martin-Cuadrado A.-B."/>
            <person name="Grosboillot V."/>
            <person name="Zinsli L."/>
            <person name="Roda-Garcia J.J."/>
            <person name="Loessner M.J."/>
            <person name="Rodriguez-Valera F."/>
        </authorList>
    </citation>
    <scope>NUCLEOTIDE SEQUENCE [LARGE SCALE GENOMIC DNA]</scope>
</reference>
<protein>
    <submittedName>
        <fullName evidence="1">HNH endonuclease</fullName>
    </submittedName>
</protein>
<dbReference type="EMBL" id="MN877442">
    <property type="protein sequence ID" value="QHZ59819.1"/>
    <property type="molecule type" value="Genomic_DNA"/>
</dbReference>
<keyword evidence="1" id="KW-0378">Hydrolase</keyword>
<keyword evidence="2" id="KW-1185">Reference proteome</keyword>
<keyword evidence="1" id="KW-0255">Endonuclease</keyword>
<accession>A0A6C0R0R0</accession>
<dbReference type="GeneID" id="55626483"/>
<dbReference type="Proteomes" id="UP000479357">
    <property type="component" value="Segment"/>
</dbReference>
<dbReference type="RefSeq" id="YP_009855743.1">
    <property type="nucleotide sequence ID" value="NC_048847.1"/>
</dbReference>
<keyword evidence="1" id="KW-0540">Nuclease</keyword>
<evidence type="ECO:0000313" key="1">
    <source>
        <dbReference type="EMBL" id="QHZ59819.1"/>
    </source>
</evidence>
<dbReference type="KEGG" id="vg:55626483"/>